<feature type="transmembrane region" description="Helical" evidence="1">
    <location>
        <begin position="147"/>
        <end position="176"/>
    </location>
</feature>
<accession>A0A1I7W9Q7</accession>
<dbReference type="Proteomes" id="UP000095283">
    <property type="component" value="Unplaced"/>
</dbReference>
<keyword evidence="1" id="KW-1133">Transmembrane helix</keyword>
<proteinExistence type="predicted"/>
<keyword evidence="1" id="KW-0812">Transmembrane</keyword>
<protein>
    <submittedName>
        <fullName evidence="3">Tubulin gamma chain</fullName>
    </submittedName>
</protein>
<evidence type="ECO:0000313" key="2">
    <source>
        <dbReference type="Proteomes" id="UP000095283"/>
    </source>
</evidence>
<name>A0A1I7W9Q7_HETBA</name>
<evidence type="ECO:0000256" key="1">
    <source>
        <dbReference type="SAM" id="Phobius"/>
    </source>
</evidence>
<keyword evidence="1" id="KW-0472">Membrane</keyword>
<sequence length="282" mass="31691">MLEGLVYRIIHTIWFEYIMCVCQSAVPSSSPIICIYIIHSSDDDSFSIGSAASDEFIDNEGDVLILDFDATTNMRKQFVNLGGKFKLVIFTDLATQFARDTTLAFARATAIAHISSGPFSKMISTDNVTREACGQDDVNISPQLETIVLHALSLAIPVVPLMSIVVNFASVFAYYIHPKLVIKHNWDGFAAAHWDCNSDLLKLAKNPSIDVSSLGSVADLWVKIISEVDYVKFFQEKMSWKLNTIEEEFARKTEKVADVWQQKKANRARQYMSRWLVTVNCT</sequence>
<reference evidence="3" key="1">
    <citation type="submission" date="2016-11" db="UniProtKB">
        <authorList>
            <consortium name="WormBaseParasite"/>
        </authorList>
    </citation>
    <scope>IDENTIFICATION</scope>
</reference>
<dbReference type="WBParaSite" id="Hba_01391">
    <property type="protein sequence ID" value="Hba_01391"/>
    <property type="gene ID" value="Hba_01391"/>
</dbReference>
<dbReference type="AlphaFoldDB" id="A0A1I7W9Q7"/>
<keyword evidence="2" id="KW-1185">Reference proteome</keyword>
<organism evidence="2 3">
    <name type="scientific">Heterorhabditis bacteriophora</name>
    <name type="common">Entomopathogenic nematode worm</name>
    <dbReference type="NCBI Taxonomy" id="37862"/>
    <lineage>
        <taxon>Eukaryota</taxon>
        <taxon>Metazoa</taxon>
        <taxon>Ecdysozoa</taxon>
        <taxon>Nematoda</taxon>
        <taxon>Chromadorea</taxon>
        <taxon>Rhabditida</taxon>
        <taxon>Rhabditina</taxon>
        <taxon>Rhabditomorpha</taxon>
        <taxon>Strongyloidea</taxon>
        <taxon>Heterorhabditidae</taxon>
        <taxon>Heterorhabditis</taxon>
    </lineage>
</organism>
<evidence type="ECO:0000313" key="3">
    <source>
        <dbReference type="WBParaSite" id="Hba_01391"/>
    </source>
</evidence>